<feature type="chain" id="PRO_5001729104" evidence="2">
    <location>
        <begin position="20"/>
        <end position="1351"/>
    </location>
</feature>
<dbReference type="EMBL" id="CCKQ01003446">
    <property type="protein sequence ID" value="CDW74560.1"/>
    <property type="molecule type" value="Genomic_DNA"/>
</dbReference>
<dbReference type="PANTHER" id="PTHR11226:SF0">
    <property type="entry name" value="UDP-GLUCOSE:GLYCOPROTEIN GLUCOSYLTRANSFERASE"/>
    <property type="match status" value="1"/>
</dbReference>
<dbReference type="GO" id="GO:0018279">
    <property type="term" value="P:protein N-linked glycosylation via asparagine"/>
    <property type="evidence" value="ECO:0007669"/>
    <property type="project" value="TreeGrafter"/>
</dbReference>
<gene>
    <name evidence="4" type="primary">Contig5348.g5723</name>
    <name evidence="4" type="ORF">STYLEM_3540</name>
</gene>
<name>A0A077ZXD2_STYLE</name>
<evidence type="ECO:0000313" key="4">
    <source>
        <dbReference type="EMBL" id="CDW74560.1"/>
    </source>
</evidence>
<dbReference type="SUPFAM" id="SSF53448">
    <property type="entry name" value="Nucleotide-diphospho-sugar transferases"/>
    <property type="match status" value="1"/>
</dbReference>
<evidence type="ECO:0000256" key="1">
    <source>
        <dbReference type="ARBA" id="ARBA00001913"/>
    </source>
</evidence>
<dbReference type="Pfam" id="PF18404">
    <property type="entry name" value="Glyco_transf_24"/>
    <property type="match status" value="1"/>
</dbReference>
<accession>A0A077ZXD2</accession>
<keyword evidence="4" id="KW-0808">Transferase</keyword>
<proteinExistence type="predicted"/>
<protein>
    <submittedName>
        <fullName evidence="4">Udp-glucose:glycoprotein glucosyltransferase</fullName>
    </submittedName>
</protein>
<keyword evidence="2" id="KW-0732">Signal</keyword>
<dbReference type="PANTHER" id="PTHR11226">
    <property type="entry name" value="UDP-GLUCOSE GLYCOPROTEIN:GLUCOSYLTRANSFERASE"/>
    <property type="match status" value="1"/>
</dbReference>
<sequence length="1351" mass="160201">MRLLALLQILAFLVNITFEIDIEVSFKTPYCIKDPLYYALEAQFFLSKEKFWNDIKNFQGKEEYLNKHSNPNYYFNPDDQTKLEYYNQLEKSQSQLYSTQACSLWIKTYEQHNQSLNGELYTWYHETKVYCGLDSYINGNHFKGNFVNGFHQESMDFGKDKILYNNLNDPEILILYIDLKQVDVIEIFNKLSHKNIVLRYKFTECLNINEHHTDQPHYNTVNTESFQALGIDIQIHKFPDTQQDLIAHAQRYKKSMYKYRLPEIFDPYQSFVLNQTRAASDLYQLAQILENHPSFKIEKDYSYPEEQKLKYDGLVTKEEFFIVNHKCVRLNRHTSDPIYINLKIIEALKQSQILSKYVENPQQLYENILSFDHKLPVFNPSFLSEEKKSYLSLRSIKSKLDLSKFSQLIKQIEQIEDLTDVKLPSGLIQVLLIIDVKPNQDQQILLKSLAKVHKDHVQFDLRVIIVDSENNDQKIIRELYHCIQNAFESTLNYDFLDNIFSDDALQVCQKNYSQFMKEDQMQNIDQMTLLNARDLCSDNSICEVPFMMINQNVINQFQLLKTLNQNFDKPEHVIDLIKSTMFDQLKRLKIPGSLLNTQTENLFDVYLSGLKDHKYQTDYYQNEIRNQYMHHDTKKLAKLKFHESPKNVTLQSKVLILAYSSDQKILDNLQAWIDQSENLKDQVIFQIVDNFNNHLLSGQLELGQSTFIFINGIMIDSFRLSQKRFEQLLSSEFRQVDLLLGGLKLKNGFEKIMLINEIKLTEYSKRNASLPDEFNCIKEYEKAANLTIALNKFKTVENPILNFKTKLNVLTRDSVNFVSLINQIKLGISIELSIFTQRSLGIEMKFIPYYYFRLFFDDHLRNPNGTYKIQNLSDRYQNYLIDLPQQKRQVFVINELSHFYELDEQRQGNQNSLNISVFGQKGYSLVFNTEAAKQLDKQFREQTIEYPQVQFYQKRVNQLVRLSQINHNSFNPFNEKGMNKKEKFMLFNGAGQPIQSYYSLLHQYLQLTLQSPGRYFLMRENTQQIILIDFYSVIQRDGLLDQVEFNSDFDAQTFRFSELDEFKTNYNFNNYRSIHKKDTVNIYYTVSGSLYEKFALYQMQQMLEQNTQEQYRFLIYEGTFCSPSFKKSIFKLKGKYSFDLDFINYPWPHDIAFHDPDPKRTINLYRIMFLDNGLPHDVDRVIYRDADQCNLENSNMRYLQNSEIKNFPQAMVPHCKHFDNKGYDVNQVMKYLGKNLTYFTNNIILIDTKRYRESDYPDIILDFYQAAVGKWGFDPFLLTQDLQSPAQIYVPIYPLDEDWEWAEDFCDPEKKKTAKIIDFQDMKKEDKLKIAKRVCPNFAERFSQLLDFLSQ</sequence>
<reference evidence="4 5" key="1">
    <citation type="submission" date="2014-06" db="EMBL/GenBank/DDBJ databases">
        <authorList>
            <person name="Swart Estienne"/>
        </authorList>
    </citation>
    <scope>NUCLEOTIDE SEQUENCE [LARGE SCALE GENOMIC DNA]</scope>
    <source>
        <strain evidence="4 5">130c</strain>
    </source>
</reference>
<dbReference type="OrthoDB" id="3052689at2759"/>
<organism evidence="4 5">
    <name type="scientific">Stylonychia lemnae</name>
    <name type="common">Ciliate</name>
    <dbReference type="NCBI Taxonomy" id="5949"/>
    <lineage>
        <taxon>Eukaryota</taxon>
        <taxon>Sar</taxon>
        <taxon>Alveolata</taxon>
        <taxon>Ciliophora</taxon>
        <taxon>Intramacronucleata</taxon>
        <taxon>Spirotrichea</taxon>
        <taxon>Stichotrichia</taxon>
        <taxon>Sporadotrichida</taxon>
        <taxon>Oxytrichidae</taxon>
        <taxon>Stylonychinae</taxon>
        <taxon>Stylonychia</taxon>
    </lineage>
</organism>
<dbReference type="GO" id="GO:0005783">
    <property type="term" value="C:endoplasmic reticulum"/>
    <property type="evidence" value="ECO:0007669"/>
    <property type="project" value="TreeGrafter"/>
</dbReference>
<evidence type="ECO:0000259" key="3">
    <source>
        <dbReference type="Pfam" id="PF18404"/>
    </source>
</evidence>
<dbReference type="GO" id="GO:0051082">
    <property type="term" value="F:unfolded protein binding"/>
    <property type="evidence" value="ECO:0007669"/>
    <property type="project" value="TreeGrafter"/>
</dbReference>
<dbReference type="GO" id="GO:0003980">
    <property type="term" value="F:UDP-glucose:glycoprotein glucosyltransferase activity"/>
    <property type="evidence" value="ECO:0007669"/>
    <property type="project" value="InterPro"/>
</dbReference>
<dbReference type="InParanoid" id="A0A077ZXD2"/>
<feature type="domain" description="Glucosyltransferase 24 catalytic" evidence="3">
    <location>
        <begin position="1080"/>
        <end position="1339"/>
    </location>
</feature>
<feature type="signal peptide" evidence="2">
    <location>
        <begin position="1"/>
        <end position="19"/>
    </location>
</feature>
<dbReference type="Proteomes" id="UP000039865">
    <property type="component" value="Unassembled WGS sequence"/>
</dbReference>
<evidence type="ECO:0000256" key="2">
    <source>
        <dbReference type="SAM" id="SignalP"/>
    </source>
</evidence>
<keyword evidence="5" id="KW-1185">Reference proteome</keyword>
<evidence type="ECO:0000313" key="5">
    <source>
        <dbReference type="Proteomes" id="UP000039865"/>
    </source>
</evidence>
<dbReference type="GO" id="GO:0036503">
    <property type="term" value="P:ERAD pathway"/>
    <property type="evidence" value="ECO:0007669"/>
    <property type="project" value="TreeGrafter"/>
</dbReference>
<dbReference type="InterPro" id="IPR029044">
    <property type="entry name" value="Nucleotide-diphossugar_trans"/>
</dbReference>
<comment type="cofactor">
    <cofactor evidence="1">
        <name>Ca(2+)</name>
        <dbReference type="ChEBI" id="CHEBI:29108"/>
    </cofactor>
</comment>
<dbReference type="InterPro" id="IPR040497">
    <property type="entry name" value="Glyco_transf_24"/>
</dbReference>
<dbReference type="InterPro" id="IPR009448">
    <property type="entry name" value="UDP-g_GGtrans"/>
</dbReference>